<dbReference type="OrthoDB" id="3121336at2759"/>
<sequence>MSNELERELILYNEFERTQRATEAERLLQFTQRQQRARVDAMVKKTQIKSCRAVTEEGKEVWSAELVKVMFSTCAEEIERLGKAKTPEAFALNVKCSVCITRGVPCQPKVGGTRTDKIGCATCSTSKVKCNRGVLYMYEKFRGVWQTLGYTVAKDDFMTWYPVIMKRKDNKYVVFEGKGDSKAASNRRSRTREDEEDGEVDEESPKKVEKESTRCDEEDGEDEEGTPKKVDKGKGKVKGTEEDEDDEEEEGDDEEETGDVGLGEDRPSSLKVRIPGSSRSTTLPSAQSSRGPVFSASVLKSRIQALESELAAEQVNSEHLLARRRFYKSEYVAAQKEVERLTAEVKGFVAERAQFVQRGEELEKLALVTREVEELRVEARQFEAERLEFQRQREEYERLRESEGRRAALMERMIADEKEQERRRVELADKGKEIEQEMEARGEEWKEQMLEFESVRVVLQRRIAELEAALERSGSGGVEEGSSRVGGGFLVEEVAAILPLLRLTCEQNAELRGHVEAFQTKKVGGVLTRALLLPEVGELFSVVEKLESCLGLLQQGGECCLVKKWLQLFSSDLVL</sequence>
<evidence type="ECO:0000256" key="1">
    <source>
        <dbReference type="SAM" id="Coils"/>
    </source>
</evidence>
<dbReference type="STRING" id="486041.B0DS41"/>
<organism evidence="4">
    <name type="scientific">Laccaria bicolor (strain S238N-H82 / ATCC MYA-4686)</name>
    <name type="common">Bicoloured deceiver</name>
    <name type="synonym">Laccaria laccata var. bicolor</name>
    <dbReference type="NCBI Taxonomy" id="486041"/>
    <lineage>
        <taxon>Eukaryota</taxon>
        <taxon>Fungi</taxon>
        <taxon>Dikarya</taxon>
        <taxon>Basidiomycota</taxon>
        <taxon>Agaricomycotina</taxon>
        <taxon>Agaricomycetes</taxon>
        <taxon>Agaricomycetidae</taxon>
        <taxon>Agaricales</taxon>
        <taxon>Agaricineae</taxon>
        <taxon>Hydnangiaceae</taxon>
        <taxon>Laccaria</taxon>
    </lineage>
</organism>
<reference evidence="3 4" key="1">
    <citation type="journal article" date="2008" name="Nature">
        <title>The genome of Laccaria bicolor provides insights into mycorrhizal symbiosis.</title>
        <authorList>
            <person name="Martin F."/>
            <person name="Aerts A."/>
            <person name="Ahren D."/>
            <person name="Brun A."/>
            <person name="Danchin E.G.J."/>
            <person name="Duchaussoy F."/>
            <person name="Gibon J."/>
            <person name="Kohler A."/>
            <person name="Lindquist E."/>
            <person name="Pereda V."/>
            <person name="Salamov A."/>
            <person name="Shapiro H.J."/>
            <person name="Wuyts J."/>
            <person name="Blaudez D."/>
            <person name="Buee M."/>
            <person name="Brokstein P."/>
            <person name="Canbaeck B."/>
            <person name="Cohen D."/>
            <person name="Courty P.E."/>
            <person name="Coutinho P.M."/>
            <person name="Delaruelle C."/>
            <person name="Detter J.C."/>
            <person name="Deveau A."/>
            <person name="DiFazio S."/>
            <person name="Duplessis S."/>
            <person name="Fraissinet-Tachet L."/>
            <person name="Lucic E."/>
            <person name="Frey-Klett P."/>
            <person name="Fourrey C."/>
            <person name="Feussner I."/>
            <person name="Gay G."/>
            <person name="Grimwood J."/>
            <person name="Hoegger P.J."/>
            <person name="Jain P."/>
            <person name="Kilaru S."/>
            <person name="Labbe J."/>
            <person name="Lin Y.C."/>
            <person name="Legue V."/>
            <person name="Le Tacon F."/>
            <person name="Marmeisse R."/>
            <person name="Melayah D."/>
            <person name="Montanini B."/>
            <person name="Muratet M."/>
            <person name="Nehls U."/>
            <person name="Niculita-Hirzel H."/>
            <person name="Oudot-Le Secq M.P."/>
            <person name="Peter M."/>
            <person name="Quesneville H."/>
            <person name="Rajashekar B."/>
            <person name="Reich M."/>
            <person name="Rouhier N."/>
            <person name="Schmutz J."/>
            <person name="Yin T."/>
            <person name="Chalot M."/>
            <person name="Henrissat B."/>
            <person name="Kuees U."/>
            <person name="Lucas S."/>
            <person name="Van de Peer Y."/>
            <person name="Podila G.K."/>
            <person name="Polle A."/>
            <person name="Pukkila P.J."/>
            <person name="Richardson P.M."/>
            <person name="Rouze P."/>
            <person name="Sanders I.R."/>
            <person name="Stajich J.E."/>
            <person name="Tunlid A."/>
            <person name="Tuskan G."/>
            <person name="Grigoriev I.V."/>
        </authorList>
    </citation>
    <scope>NUCLEOTIDE SEQUENCE [LARGE SCALE GENOMIC DNA]</scope>
    <source>
        <strain evidence="4">S238N-H82 / ATCC MYA-4686</strain>
    </source>
</reference>
<dbReference type="EMBL" id="DS547129">
    <property type="protein sequence ID" value="EDR02725.1"/>
    <property type="molecule type" value="Genomic_DNA"/>
</dbReference>
<protein>
    <submittedName>
        <fullName evidence="3">Predicted protein</fullName>
    </submittedName>
</protein>
<dbReference type="KEGG" id="lbc:LACBIDRAFT_332256"/>
<feature type="coiled-coil region" evidence="1">
    <location>
        <begin position="296"/>
        <end position="437"/>
    </location>
</feature>
<dbReference type="GeneID" id="6082302"/>
<evidence type="ECO:0000256" key="2">
    <source>
        <dbReference type="SAM" id="MobiDB-lite"/>
    </source>
</evidence>
<proteinExistence type="predicted"/>
<dbReference type="InParanoid" id="B0DS41"/>
<keyword evidence="1" id="KW-0175">Coiled coil</keyword>
<gene>
    <name evidence="3" type="ORF">LACBIDRAFT_332256</name>
</gene>
<dbReference type="AlphaFoldDB" id="B0DS41"/>
<evidence type="ECO:0000313" key="4">
    <source>
        <dbReference type="Proteomes" id="UP000001194"/>
    </source>
</evidence>
<accession>B0DS41</accession>
<dbReference type="RefSeq" id="XP_001886769.1">
    <property type="nucleotide sequence ID" value="XM_001886734.1"/>
</dbReference>
<feature type="region of interest" description="Disordered" evidence="2">
    <location>
        <begin position="179"/>
        <end position="291"/>
    </location>
</feature>
<keyword evidence="4" id="KW-1185">Reference proteome</keyword>
<name>B0DS41_LACBS</name>
<dbReference type="Proteomes" id="UP000001194">
    <property type="component" value="Unassembled WGS sequence"/>
</dbReference>
<feature type="compositionally biased region" description="Polar residues" evidence="2">
    <location>
        <begin position="277"/>
        <end position="290"/>
    </location>
</feature>
<dbReference type="HOGENOM" id="CLU_468557_0_0_1"/>
<feature type="compositionally biased region" description="Basic and acidic residues" evidence="2">
    <location>
        <begin position="225"/>
        <end position="240"/>
    </location>
</feature>
<evidence type="ECO:0000313" key="3">
    <source>
        <dbReference type="EMBL" id="EDR02725.1"/>
    </source>
</evidence>
<feature type="compositionally biased region" description="Acidic residues" evidence="2">
    <location>
        <begin position="241"/>
        <end position="258"/>
    </location>
</feature>
<feature type="compositionally biased region" description="Basic and acidic residues" evidence="2">
    <location>
        <begin position="203"/>
        <end position="215"/>
    </location>
</feature>